<protein>
    <submittedName>
        <fullName evidence="1">Uncharacterized protein</fullName>
    </submittedName>
</protein>
<evidence type="ECO:0000313" key="2">
    <source>
        <dbReference type="Proteomes" id="UP001056120"/>
    </source>
</evidence>
<reference evidence="2" key="1">
    <citation type="journal article" date="2022" name="Mol. Ecol. Resour.">
        <title>The genomes of chicory, endive, great burdock and yacon provide insights into Asteraceae palaeo-polyploidization history and plant inulin production.</title>
        <authorList>
            <person name="Fan W."/>
            <person name="Wang S."/>
            <person name="Wang H."/>
            <person name="Wang A."/>
            <person name="Jiang F."/>
            <person name="Liu H."/>
            <person name="Zhao H."/>
            <person name="Xu D."/>
            <person name="Zhang Y."/>
        </authorList>
    </citation>
    <scope>NUCLEOTIDE SEQUENCE [LARGE SCALE GENOMIC DNA]</scope>
    <source>
        <strain evidence="2">cv. Yunnan</strain>
    </source>
</reference>
<proteinExistence type="predicted"/>
<gene>
    <name evidence="1" type="ORF">L1987_82684</name>
</gene>
<keyword evidence="2" id="KW-1185">Reference proteome</keyword>
<reference evidence="1 2" key="2">
    <citation type="journal article" date="2022" name="Mol. Ecol. Resour.">
        <title>The genomes of chicory, endive, great burdock and yacon provide insights into Asteraceae paleo-polyploidization history and plant inulin production.</title>
        <authorList>
            <person name="Fan W."/>
            <person name="Wang S."/>
            <person name="Wang H."/>
            <person name="Wang A."/>
            <person name="Jiang F."/>
            <person name="Liu H."/>
            <person name="Zhao H."/>
            <person name="Xu D."/>
            <person name="Zhang Y."/>
        </authorList>
    </citation>
    <scope>NUCLEOTIDE SEQUENCE [LARGE SCALE GENOMIC DNA]</scope>
    <source>
        <strain evidence="2">cv. Yunnan</strain>
        <tissue evidence="1">Leaves</tissue>
    </source>
</reference>
<organism evidence="1 2">
    <name type="scientific">Smallanthus sonchifolius</name>
    <dbReference type="NCBI Taxonomy" id="185202"/>
    <lineage>
        <taxon>Eukaryota</taxon>
        <taxon>Viridiplantae</taxon>
        <taxon>Streptophyta</taxon>
        <taxon>Embryophyta</taxon>
        <taxon>Tracheophyta</taxon>
        <taxon>Spermatophyta</taxon>
        <taxon>Magnoliopsida</taxon>
        <taxon>eudicotyledons</taxon>
        <taxon>Gunneridae</taxon>
        <taxon>Pentapetalae</taxon>
        <taxon>asterids</taxon>
        <taxon>campanulids</taxon>
        <taxon>Asterales</taxon>
        <taxon>Asteraceae</taxon>
        <taxon>Asteroideae</taxon>
        <taxon>Heliantheae alliance</taxon>
        <taxon>Millerieae</taxon>
        <taxon>Smallanthus</taxon>
    </lineage>
</organism>
<accession>A0ACB8YBK9</accession>
<dbReference type="EMBL" id="CM042045">
    <property type="protein sequence ID" value="KAI3682601.1"/>
    <property type="molecule type" value="Genomic_DNA"/>
</dbReference>
<name>A0ACB8YBK9_9ASTR</name>
<dbReference type="Proteomes" id="UP001056120">
    <property type="component" value="Linkage Group LG28"/>
</dbReference>
<comment type="caution">
    <text evidence="1">The sequence shown here is derived from an EMBL/GenBank/DDBJ whole genome shotgun (WGS) entry which is preliminary data.</text>
</comment>
<sequence length="345" mass="40160">MTFIRRTQIMSSERDEEEEQKTLQQHAQLLTELPKALGTFETDLYLYQGMWLYPDAILSIMLMQNHFNHHPTDIFLTSFMKSGTTWLRSLMFTILNRSRFDFSNHPLLRKGPHDCFPVLDLYKPKDYNITNTKPLPSNSPRLFATHFAYKMLPSSITEPSSGCKFVYVCRDPKDVLVSIWHFNIGLRPKELPPLSFEQVFNMFCEGVIEYGPYWDQVLGFWNAALESPDKILFFKYEEMKRDPEVHVKKLAEFMGLPISIQEEESGMVKKIVEFCSFEHLKSLEINKTGSHKANNGNVVPNQSFFRKGEVGDWKCHLTEEMKDRIDRITYDKFKDSGLTLGAAPQ</sequence>
<evidence type="ECO:0000313" key="1">
    <source>
        <dbReference type="EMBL" id="KAI3682601.1"/>
    </source>
</evidence>